<evidence type="ECO:0000313" key="2">
    <source>
        <dbReference type="EMBL" id="GFT65349.1"/>
    </source>
</evidence>
<sequence>MKDPAANETDVLQPNCSQNKRDENMLWEIKAFLRKNATPSCCLPTSPCMWAVLPHRG</sequence>
<evidence type="ECO:0000313" key="1">
    <source>
        <dbReference type="EMBL" id="GFS31307.1"/>
    </source>
</evidence>
<feature type="non-terminal residue" evidence="2">
    <location>
        <position position="57"/>
    </location>
</feature>
<name>A0A8X6PFK5_NEPPI</name>
<keyword evidence="3" id="KW-1185">Reference proteome</keyword>
<reference evidence="2" key="1">
    <citation type="submission" date="2020-08" db="EMBL/GenBank/DDBJ databases">
        <title>Multicomponent nature underlies the extraordinary mechanical properties of spider dragline silk.</title>
        <authorList>
            <person name="Kono N."/>
            <person name="Nakamura H."/>
            <person name="Mori M."/>
            <person name="Yoshida Y."/>
            <person name="Ohtoshi R."/>
            <person name="Malay A.D."/>
            <person name="Moran D.A.P."/>
            <person name="Tomita M."/>
            <person name="Numata K."/>
            <person name="Arakawa K."/>
        </authorList>
    </citation>
    <scope>NUCLEOTIDE SEQUENCE</scope>
</reference>
<dbReference type="AlphaFoldDB" id="A0A8X6PFK5"/>
<gene>
    <name evidence="1" type="ORF">NPIL_236841</name>
    <name evidence="2" type="ORF">NPIL_435511</name>
</gene>
<evidence type="ECO:0000313" key="3">
    <source>
        <dbReference type="Proteomes" id="UP000887013"/>
    </source>
</evidence>
<organism evidence="2 3">
    <name type="scientific">Nephila pilipes</name>
    <name type="common">Giant wood spider</name>
    <name type="synonym">Nephila maculata</name>
    <dbReference type="NCBI Taxonomy" id="299642"/>
    <lineage>
        <taxon>Eukaryota</taxon>
        <taxon>Metazoa</taxon>
        <taxon>Ecdysozoa</taxon>
        <taxon>Arthropoda</taxon>
        <taxon>Chelicerata</taxon>
        <taxon>Arachnida</taxon>
        <taxon>Araneae</taxon>
        <taxon>Araneomorphae</taxon>
        <taxon>Entelegynae</taxon>
        <taxon>Araneoidea</taxon>
        <taxon>Nephilidae</taxon>
        <taxon>Nephila</taxon>
    </lineage>
</organism>
<dbReference type="EMBL" id="BMAW01115221">
    <property type="protein sequence ID" value="GFT65349.1"/>
    <property type="molecule type" value="Genomic_DNA"/>
</dbReference>
<dbReference type="EMBL" id="BMAW01087744">
    <property type="protein sequence ID" value="GFS31307.1"/>
    <property type="molecule type" value="Genomic_DNA"/>
</dbReference>
<protein>
    <submittedName>
        <fullName evidence="2">Uncharacterized protein</fullName>
    </submittedName>
</protein>
<dbReference type="Proteomes" id="UP000887013">
    <property type="component" value="Unassembled WGS sequence"/>
</dbReference>
<accession>A0A8X6PFK5</accession>
<proteinExistence type="predicted"/>
<comment type="caution">
    <text evidence="2">The sequence shown here is derived from an EMBL/GenBank/DDBJ whole genome shotgun (WGS) entry which is preliminary data.</text>
</comment>